<reference evidence="2" key="1">
    <citation type="submission" date="2020-05" db="EMBL/GenBank/DDBJ databases">
        <authorList>
            <person name="Zhu T."/>
            <person name="Keshari N."/>
            <person name="Lu X."/>
        </authorList>
    </citation>
    <scope>NUCLEOTIDE SEQUENCE</scope>
    <source>
        <strain evidence="2">NK1-12</strain>
    </source>
</reference>
<keyword evidence="2" id="KW-0540">Nuclease</keyword>
<dbReference type="InterPro" id="IPR012296">
    <property type="entry name" value="Nuclease_put_TT1808"/>
</dbReference>
<dbReference type="EMBL" id="CP053586">
    <property type="protein sequence ID" value="WNZ24405.1"/>
    <property type="molecule type" value="Genomic_DNA"/>
</dbReference>
<proteinExistence type="predicted"/>
<evidence type="ECO:0000313" key="2">
    <source>
        <dbReference type="EMBL" id="WNZ24405.1"/>
    </source>
</evidence>
<name>A0AA97AGJ9_9CYAN</name>
<keyword evidence="2" id="KW-0378">Hydrolase</keyword>
<evidence type="ECO:0000259" key="1">
    <source>
        <dbReference type="Pfam" id="PF05685"/>
    </source>
</evidence>
<dbReference type="Gene3D" id="3.90.1570.10">
    <property type="entry name" value="tt1808, chain A"/>
    <property type="match status" value="1"/>
</dbReference>
<dbReference type="RefSeq" id="WP_316430195.1">
    <property type="nucleotide sequence ID" value="NZ_CP053586.1"/>
</dbReference>
<dbReference type="PANTHER" id="PTHR35400">
    <property type="entry name" value="SLR1083 PROTEIN"/>
    <property type="match status" value="1"/>
</dbReference>
<dbReference type="SUPFAM" id="SSF52980">
    <property type="entry name" value="Restriction endonuclease-like"/>
    <property type="match status" value="1"/>
</dbReference>
<dbReference type="PANTHER" id="PTHR35400:SF1">
    <property type="entry name" value="SLR1083 PROTEIN"/>
    <property type="match status" value="1"/>
</dbReference>
<keyword evidence="2" id="KW-0255">Endonuclease</keyword>
<dbReference type="Pfam" id="PF05685">
    <property type="entry name" value="Uma2"/>
    <property type="match status" value="1"/>
</dbReference>
<dbReference type="InterPro" id="IPR008538">
    <property type="entry name" value="Uma2"/>
</dbReference>
<dbReference type="AlphaFoldDB" id="A0AA97AGJ9"/>
<dbReference type="InterPro" id="IPR011335">
    <property type="entry name" value="Restrct_endonuc-II-like"/>
</dbReference>
<accession>A0AA97AGJ9</accession>
<dbReference type="CDD" id="cd06260">
    <property type="entry name" value="DUF820-like"/>
    <property type="match status" value="1"/>
</dbReference>
<sequence>MAVVTAKWTIEDYHRMIAAGILANRQVELLNGEIIEMAPEGTPHAAYSQEAGDYLRSILGRRAKVREAKPITLLNSASEPEPDIAIVALHPIEVYLQHHPYPDDIFWLIEFSDSSLSKDLEEKSRIYAAAGIREYWVINLRIMKLIVFRSPVDGNYQSSITLETGTIAPLAFPDLSISIDRLLGRSTG</sequence>
<protein>
    <submittedName>
        <fullName evidence="2">Uma2 family endonuclease</fullName>
    </submittedName>
</protein>
<feature type="domain" description="Putative restriction endonuclease" evidence="1">
    <location>
        <begin position="11"/>
        <end position="179"/>
    </location>
</feature>
<organism evidence="2">
    <name type="scientific">Leptolyngbya sp. NK1-12</name>
    <dbReference type="NCBI Taxonomy" id="2547451"/>
    <lineage>
        <taxon>Bacteria</taxon>
        <taxon>Bacillati</taxon>
        <taxon>Cyanobacteriota</taxon>
        <taxon>Cyanophyceae</taxon>
        <taxon>Leptolyngbyales</taxon>
        <taxon>Leptolyngbyaceae</taxon>
        <taxon>Leptolyngbya group</taxon>
        <taxon>Leptolyngbya</taxon>
    </lineage>
</organism>
<gene>
    <name evidence="2" type="ORF">HJG54_17110</name>
</gene>
<dbReference type="GO" id="GO:0004519">
    <property type="term" value="F:endonuclease activity"/>
    <property type="evidence" value="ECO:0007669"/>
    <property type="project" value="UniProtKB-KW"/>
</dbReference>